<accession>A0A5J4RAH2</accession>
<dbReference type="Proteomes" id="UP000324800">
    <property type="component" value="Unassembled WGS sequence"/>
</dbReference>
<evidence type="ECO:0000313" key="2">
    <source>
        <dbReference type="Proteomes" id="UP000324800"/>
    </source>
</evidence>
<evidence type="ECO:0000313" key="1">
    <source>
        <dbReference type="EMBL" id="KAA6330669.1"/>
    </source>
</evidence>
<protein>
    <submittedName>
        <fullName evidence="1">Uncharacterized protein</fullName>
    </submittedName>
</protein>
<name>A0A5J4RAH2_9EUKA</name>
<reference evidence="1 2" key="1">
    <citation type="submission" date="2019-03" db="EMBL/GenBank/DDBJ databases">
        <title>Single cell metagenomics reveals metabolic interactions within the superorganism composed of flagellate Streblomastix strix and complex community of Bacteroidetes bacteria on its surface.</title>
        <authorList>
            <person name="Treitli S.C."/>
            <person name="Kolisko M."/>
            <person name="Husnik F."/>
            <person name="Keeling P."/>
            <person name="Hampl V."/>
        </authorList>
    </citation>
    <scope>NUCLEOTIDE SEQUENCE [LARGE SCALE GENOMIC DNA]</scope>
    <source>
        <strain evidence="1">ST1C</strain>
    </source>
</reference>
<sequence length="53" mass="6089">MMILIQMKQNLVINDQIMPTTANQTLNHSIITRSMSFNTEAYYEAIVFADPIL</sequence>
<dbReference type="EMBL" id="SNRW01042790">
    <property type="protein sequence ID" value="KAA6330669.1"/>
    <property type="molecule type" value="Genomic_DNA"/>
</dbReference>
<comment type="caution">
    <text evidence="1">The sequence shown here is derived from an EMBL/GenBank/DDBJ whole genome shotgun (WGS) entry which is preliminary data.</text>
</comment>
<proteinExistence type="predicted"/>
<organism evidence="1 2">
    <name type="scientific">Streblomastix strix</name>
    <dbReference type="NCBI Taxonomy" id="222440"/>
    <lineage>
        <taxon>Eukaryota</taxon>
        <taxon>Metamonada</taxon>
        <taxon>Preaxostyla</taxon>
        <taxon>Oxymonadida</taxon>
        <taxon>Streblomastigidae</taxon>
        <taxon>Streblomastix</taxon>
    </lineage>
</organism>
<feature type="non-terminal residue" evidence="1">
    <location>
        <position position="53"/>
    </location>
</feature>
<dbReference type="AlphaFoldDB" id="A0A5J4RAH2"/>
<gene>
    <name evidence="1" type="ORF">EZS28_053472</name>
</gene>